<dbReference type="PROSITE" id="PS00489">
    <property type="entry name" value="RNA_POL_PHAGE_2"/>
    <property type="match status" value="1"/>
</dbReference>
<protein>
    <recommendedName>
        <fullName evidence="2 9">DNA-directed RNA polymerase</fullName>
        <ecNumber evidence="2 9">2.7.7.6</ecNumber>
    </recommendedName>
</protein>
<dbReference type="GO" id="GO:0003899">
    <property type="term" value="F:DNA-directed RNA polymerase activity"/>
    <property type="evidence" value="ECO:0007669"/>
    <property type="project" value="UniProtKB-EC"/>
</dbReference>
<organism evidence="11 12">
    <name type="scientific">Caenorhabditis auriculariae</name>
    <dbReference type="NCBI Taxonomy" id="2777116"/>
    <lineage>
        <taxon>Eukaryota</taxon>
        <taxon>Metazoa</taxon>
        <taxon>Ecdysozoa</taxon>
        <taxon>Nematoda</taxon>
        <taxon>Chromadorea</taxon>
        <taxon>Rhabditida</taxon>
        <taxon>Rhabditina</taxon>
        <taxon>Rhabditomorpha</taxon>
        <taxon>Rhabditoidea</taxon>
        <taxon>Rhabditidae</taxon>
        <taxon>Peloderinae</taxon>
        <taxon>Caenorhabditis</taxon>
    </lineage>
</organism>
<dbReference type="PANTHER" id="PTHR10102">
    <property type="entry name" value="DNA-DIRECTED RNA POLYMERASE, MITOCHONDRIAL"/>
    <property type="match status" value="1"/>
</dbReference>
<dbReference type="Pfam" id="PF00940">
    <property type="entry name" value="RNA_pol"/>
    <property type="match status" value="1"/>
</dbReference>
<dbReference type="EC" id="2.7.7.6" evidence="2 9"/>
<evidence type="ECO:0000256" key="4">
    <source>
        <dbReference type="ARBA" id="ARBA00022679"/>
    </source>
</evidence>
<reference evidence="11" key="1">
    <citation type="submission" date="2020-10" db="EMBL/GenBank/DDBJ databases">
        <authorList>
            <person name="Kikuchi T."/>
        </authorList>
    </citation>
    <scope>NUCLEOTIDE SEQUENCE</scope>
    <source>
        <strain evidence="11">NKZ352</strain>
    </source>
</reference>
<evidence type="ECO:0000256" key="2">
    <source>
        <dbReference type="ARBA" id="ARBA00012418"/>
    </source>
</evidence>
<gene>
    <name evidence="11" type="ORF">CAUJ_LOCUS430</name>
</gene>
<keyword evidence="5 9" id="KW-0548">Nucleotidyltransferase</keyword>
<comment type="similarity">
    <text evidence="1 9">Belongs to the phage and mitochondrial RNA polymerase family.</text>
</comment>
<evidence type="ECO:0000256" key="6">
    <source>
        <dbReference type="ARBA" id="ARBA00022946"/>
    </source>
</evidence>
<dbReference type="GO" id="GO:0006390">
    <property type="term" value="P:mitochondrial transcription"/>
    <property type="evidence" value="ECO:0007669"/>
    <property type="project" value="TreeGrafter"/>
</dbReference>
<dbReference type="Gene3D" id="1.10.150.20">
    <property type="entry name" value="5' to 3' exonuclease, C-terminal subdomain"/>
    <property type="match status" value="1"/>
</dbReference>
<name>A0A8S1GNR5_9PELO</name>
<dbReference type="OrthoDB" id="276422at2759"/>
<keyword evidence="3 9" id="KW-0240">DNA-directed RNA polymerase</keyword>
<dbReference type="AlphaFoldDB" id="A0A8S1GNR5"/>
<feature type="domain" description="DNA-directed RNA polymerase N-terminal" evidence="10">
    <location>
        <begin position="279"/>
        <end position="592"/>
    </location>
</feature>
<dbReference type="PROSITE" id="PS00900">
    <property type="entry name" value="RNA_POL_PHAGE_1"/>
    <property type="match status" value="1"/>
</dbReference>
<evidence type="ECO:0000259" key="10">
    <source>
        <dbReference type="SMART" id="SM01311"/>
    </source>
</evidence>
<keyword evidence="7 9" id="KW-0804">Transcription</keyword>
<dbReference type="Gene3D" id="1.10.287.280">
    <property type="match status" value="1"/>
</dbReference>
<evidence type="ECO:0000313" key="11">
    <source>
        <dbReference type="EMBL" id="CAD6184511.1"/>
    </source>
</evidence>
<dbReference type="FunFam" id="1.10.287.280:FF:000001">
    <property type="entry name" value="DNA-directed RNA polymerase"/>
    <property type="match status" value="1"/>
</dbReference>
<proteinExistence type="inferred from homology"/>
<dbReference type="InterPro" id="IPR046950">
    <property type="entry name" value="DNA-dir_Rpol_C_phage-type"/>
</dbReference>
<dbReference type="InterPro" id="IPR029262">
    <property type="entry name" value="RPOL_N"/>
</dbReference>
<dbReference type="Proteomes" id="UP000835052">
    <property type="component" value="Unassembled WGS sequence"/>
</dbReference>
<dbReference type="EMBL" id="CAJGYM010000001">
    <property type="protein sequence ID" value="CAD6184511.1"/>
    <property type="molecule type" value="Genomic_DNA"/>
</dbReference>
<keyword evidence="12" id="KW-1185">Reference proteome</keyword>
<evidence type="ECO:0000256" key="3">
    <source>
        <dbReference type="ARBA" id="ARBA00022478"/>
    </source>
</evidence>
<evidence type="ECO:0000256" key="7">
    <source>
        <dbReference type="ARBA" id="ARBA00023163"/>
    </source>
</evidence>
<keyword evidence="6" id="KW-0809">Transit peptide</keyword>
<evidence type="ECO:0000256" key="1">
    <source>
        <dbReference type="ARBA" id="ARBA00009493"/>
    </source>
</evidence>
<accession>A0A8S1GNR5</accession>
<evidence type="ECO:0000313" key="12">
    <source>
        <dbReference type="Proteomes" id="UP000835052"/>
    </source>
</evidence>
<comment type="caution">
    <text evidence="11">The sequence shown here is derived from an EMBL/GenBank/DDBJ whole genome shotgun (WGS) entry which is preliminary data.</text>
</comment>
<dbReference type="SUPFAM" id="SSF56672">
    <property type="entry name" value="DNA/RNA polymerases"/>
    <property type="match status" value="1"/>
</dbReference>
<dbReference type="GO" id="GO:0034245">
    <property type="term" value="C:mitochondrial DNA-directed RNA polymerase complex"/>
    <property type="evidence" value="ECO:0007669"/>
    <property type="project" value="TreeGrafter"/>
</dbReference>
<comment type="catalytic activity">
    <reaction evidence="8 9">
        <text>RNA(n) + a ribonucleoside 5'-triphosphate = RNA(n+1) + diphosphate</text>
        <dbReference type="Rhea" id="RHEA:21248"/>
        <dbReference type="Rhea" id="RHEA-COMP:14527"/>
        <dbReference type="Rhea" id="RHEA-COMP:17342"/>
        <dbReference type="ChEBI" id="CHEBI:33019"/>
        <dbReference type="ChEBI" id="CHEBI:61557"/>
        <dbReference type="ChEBI" id="CHEBI:140395"/>
        <dbReference type="EC" id="2.7.7.6"/>
    </reaction>
</comment>
<dbReference type="SMART" id="SM01311">
    <property type="entry name" value="RPOL_N"/>
    <property type="match status" value="1"/>
</dbReference>
<dbReference type="PANTHER" id="PTHR10102:SF0">
    <property type="entry name" value="DNA-DIRECTED RNA POLYMERASE, MITOCHONDRIAL"/>
    <property type="match status" value="1"/>
</dbReference>
<evidence type="ECO:0000256" key="8">
    <source>
        <dbReference type="ARBA" id="ARBA00048552"/>
    </source>
</evidence>
<dbReference type="InterPro" id="IPR037159">
    <property type="entry name" value="RNA_POL_N_sf"/>
</dbReference>
<evidence type="ECO:0000256" key="5">
    <source>
        <dbReference type="ARBA" id="ARBA00022695"/>
    </source>
</evidence>
<keyword evidence="4 9" id="KW-0808">Transferase</keyword>
<dbReference type="Pfam" id="PF14700">
    <property type="entry name" value="RPOL_N"/>
    <property type="match status" value="1"/>
</dbReference>
<dbReference type="GO" id="GO:0001018">
    <property type="term" value="F:mitochondrial promoter sequence-specific DNA binding"/>
    <property type="evidence" value="ECO:0007669"/>
    <property type="project" value="TreeGrafter"/>
</dbReference>
<comment type="function">
    <text evidence="9">DNA-dependent RNA polymerase catalyzes the transcription of DNA into RNA using the four ribonucleoside triphosphates as substrates.</text>
</comment>
<sequence length="1126" mass="128687">MWYTTQKLPVLVRWPYAFFSVRGGAVSTNSLSEKLTKKRENSADWKSSLIKTLSTEYKEQIKSQKSYWIRKSAQAQIMRYTIKDDMQSLVRFAENHARVRTSTSDRDEEGLLAICLFVMHKKFSALSPEEVNSSDALTLFLSLGDLWPKLRRLGTTGDATALLLLNTLTGWESGRRRDEASSDVTEILESMRDHLQRNIRSLRLDRCNVFLSEDEKSKIAQEWLHLSGELPKSSRSSGEDKYQESPLVESLASPCSQEDYFGNPFHVGDLNIDYLREFDKHLSLLESSAWLHVPNTVGNRKGIEKHAEDVILEWRWKEKIEKNIELLSEAKMHPAVGSCLSAIPKRRLAELLHGAAVAVCSQGQNLVSISSFHYDLVTPIAFELQEAFKKKLGYSENELWRTVFLKYVRYFSEEEISRTYSQREWWTIACREIGIAPEFQFPLGQIDGETRQQMATVFAEILVKSCAFPLPGKGSQPAFSYKSVAAEEESRISAEGRVSLSRMLAVHPKMMQIFDEFPFRCILFTAQQLPMTIPPRPWIDYGVGGPLYKTRGEIIRNISEYKCVDINSEVRKRIKSAKQGRPVFDALNQLGSTPWVINEKMLSVLRETFLRSGDATSQPLLEKLGVPMRADTVQVPEYNETFGNVHKKELDQTKWRDYAKRRAEVIKKRNESNSLWCWMLYRVVLADHYKGQVLFFPHNMDFRGRVYPLSPYLSHMGDDVNRCILKFAKAQKLGKDGLRWLKLHCINLTGKLKRSSIAERILEAERVLPAILDSASDPFGGEGWWMLSEDPWQTLAACIEIHDAINFSGDVSDFPSQLPVHQDGSCNGLQHYAALGRDKEGGVQVNLTSSELPNDVYSDVAQRVEQKRKEDENGGEDCEVARKLRSMLPQEVPRKVIKQTVMTTVYGVTMYGAVLQIKRQLRALEISNEDAALFARYLARKTFASLNDAFTSSMMLKDWFRSCAKATSELMRTVEWTTPLGLPVVQPYLRPVDKQGKLLLSPVSTKQVDAFPPNFVHSLDSTHMMLTSLHSARRGYTFAAVHDCYWTHANSVDAMNQICREQFVALHSLPLVQQCSEWFNSRYLPRSVTRVMTEEEVQKYRSIFTPQVVRGELDIHDVCNSVYFFS</sequence>
<evidence type="ECO:0000256" key="9">
    <source>
        <dbReference type="RuleBase" id="RU003805"/>
    </source>
</evidence>
<dbReference type="InterPro" id="IPR002092">
    <property type="entry name" value="DNA-dir_Rpol_phage-type"/>
</dbReference>
<dbReference type="Gene3D" id="1.10.1320.10">
    <property type="entry name" value="DNA-directed RNA polymerase, N-terminal domain"/>
    <property type="match status" value="1"/>
</dbReference>
<dbReference type="InterPro" id="IPR043502">
    <property type="entry name" value="DNA/RNA_pol_sf"/>
</dbReference>